<reference evidence="2" key="1">
    <citation type="submission" date="2022-03" db="EMBL/GenBank/DDBJ databases">
        <authorList>
            <person name="Martin H S."/>
        </authorList>
    </citation>
    <scope>NUCLEOTIDE SEQUENCE</scope>
</reference>
<keyword evidence="3" id="KW-1185">Reference proteome</keyword>
<accession>A0ABN8HV91</accession>
<name>A0ABN8HV91_9NEOP</name>
<protein>
    <submittedName>
        <fullName evidence="2">Uncharacterized protein</fullName>
    </submittedName>
</protein>
<feature type="chain" id="PRO_5047358075" evidence="1">
    <location>
        <begin position="25"/>
        <end position="73"/>
    </location>
</feature>
<dbReference type="Proteomes" id="UP000837857">
    <property type="component" value="Chromosome 12"/>
</dbReference>
<feature type="signal peptide" evidence="1">
    <location>
        <begin position="1"/>
        <end position="24"/>
    </location>
</feature>
<feature type="non-terminal residue" evidence="2">
    <location>
        <position position="1"/>
    </location>
</feature>
<keyword evidence="1" id="KW-0732">Signal</keyword>
<proteinExistence type="predicted"/>
<evidence type="ECO:0000256" key="1">
    <source>
        <dbReference type="SAM" id="SignalP"/>
    </source>
</evidence>
<sequence>MMQNFRLPVIALITLLLLAVQCDSRNLYRRQSNGKQTCMNISLCNFYYPYPYYYYPYTYYYPYPYFYYPYVYG</sequence>
<evidence type="ECO:0000313" key="3">
    <source>
        <dbReference type="Proteomes" id="UP000837857"/>
    </source>
</evidence>
<organism evidence="2 3">
    <name type="scientific">Iphiclides podalirius</name>
    <name type="common">scarce swallowtail</name>
    <dbReference type="NCBI Taxonomy" id="110791"/>
    <lineage>
        <taxon>Eukaryota</taxon>
        <taxon>Metazoa</taxon>
        <taxon>Ecdysozoa</taxon>
        <taxon>Arthropoda</taxon>
        <taxon>Hexapoda</taxon>
        <taxon>Insecta</taxon>
        <taxon>Pterygota</taxon>
        <taxon>Neoptera</taxon>
        <taxon>Endopterygota</taxon>
        <taxon>Lepidoptera</taxon>
        <taxon>Glossata</taxon>
        <taxon>Ditrysia</taxon>
        <taxon>Papilionoidea</taxon>
        <taxon>Papilionidae</taxon>
        <taxon>Papilioninae</taxon>
        <taxon>Iphiclides</taxon>
    </lineage>
</organism>
<dbReference type="EMBL" id="OW152824">
    <property type="protein sequence ID" value="CAH2040206.1"/>
    <property type="molecule type" value="Genomic_DNA"/>
</dbReference>
<evidence type="ECO:0000313" key="2">
    <source>
        <dbReference type="EMBL" id="CAH2040206.1"/>
    </source>
</evidence>
<gene>
    <name evidence="2" type="ORF">IPOD504_LOCUS2374</name>
</gene>